<evidence type="ECO:0000313" key="4">
    <source>
        <dbReference type="EMBL" id="SMO86278.1"/>
    </source>
</evidence>
<dbReference type="InterPro" id="IPR002347">
    <property type="entry name" value="SDR_fam"/>
</dbReference>
<dbReference type="CDD" id="cd05233">
    <property type="entry name" value="SDR_c"/>
    <property type="match status" value="1"/>
</dbReference>
<sequence>MNLKSKTAIITGASRGLGEACSRALVQKGAKVYGLARSLTKLNKIQQQIGDGFTPVRIDITNATSIQNWVDDTFSTKHFPDILINNAGSGHFGKVDEMQQEKWYSMVDTNINGIFELTSRIVPLLKQAPKSSHIINIGSILGTLGNPEMSGYCATKFAIRGFSEALFKELRYDNIKVTCINPGSIETNFFEDAGVTPHEHMLQPEDIADTVIHILETPANMLINEVTMRPLNPNAPGE</sequence>
<dbReference type="FunFam" id="3.40.50.720:FF:000047">
    <property type="entry name" value="NADP-dependent L-serine/L-allo-threonine dehydrogenase"/>
    <property type="match status" value="1"/>
</dbReference>
<accession>A0A521EQS8</accession>
<organism evidence="4 5">
    <name type="scientific">Fodinibius sediminis</name>
    <dbReference type="NCBI Taxonomy" id="1214077"/>
    <lineage>
        <taxon>Bacteria</taxon>
        <taxon>Pseudomonadati</taxon>
        <taxon>Balneolota</taxon>
        <taxon>Balneolia</taxon>
        <taxon>Balneolales</taxon>
        <taxon>Balneolaceae</taxon>
        <taxon>Fodinibius</taxon>
    </lineage>
</organism>
<dbReference type="EMBL" id="FXTH01000018">
    <property type="protein sequence ID" value="SMO86278.1"/>
    <property type="molecule type" value="Genomic_DNA"/>
</dbReference>
<evidence type="ECO:0000313" key="5">
    <source>
        <dbReference type="Proteomes" id="UP000317593"/>
    </source>
</evidence>
<comment type="similarity">
    <text evidence="1 3">Belongs to the short-chain dehydrogenases/reductases (SDR) family.</text>
</comment>
<dbReference type="OrthoDB" id="9775296at2"/>
<dbReference type="InterPro" id="IPR036291">
    <property type="entry name" value="NAD(P)-bd_dom_sf"/>
</dbReference>
<proteinExistence type="inferred from homology"/>
<dbReference type="PRINTS" id="PR00080">
    <property type="entry name" value="SDRFAMILY"/>
</dbReference>
<evidence type="ECO:0000256" key="3">
    <source>
        <dbReference type="RuleBase" id="RU000363"/>
    </source>
</evidence>
<dbReference type="RefSeq" id="WP_142715693.1">
    <property type="nucleotide sequence ID" value="NZ_FXTH01000018.1"/>
</dbReference>
<dbReference type="Proteomes" id="UP000317593">
    <property type="component" value="Unassembled WGS sequence"/>
</dbReference>
<dbReference type="PRINTS" id="PR00081">
    <property type="entry name" value="GDHRDH"/>
</dbReference>
<keyword evidence="5" id="KW-1185">Reference proteome</keyword>
<dbReference type="GO" id="GO:0016020">
    <property type="term" value="C:membrane"/>
    <property type="evidence" value="ECO:0007669"/>
    <property type="project" value="TreeGrafter"/>
</dbReference>
<dbReference type="SUPFAM" id="SSF51735">
    <property type="entry name" value="NAD(P)-binding Rossmann-fold domains"/>
    <property type="match status" value="1"/>
</dbReference>
<dbReference type="Gene3D" id="3.40.50.720">
    <property type="entry name" value="NAD(P)-binding Rossmann-like Domain"/>
    <property type="match status" value="1"/>
</dbReference>
<gene>
    <name evidence="4" type="ORF">SAMN06265218_11836</name>
</gene>
<name>A0A521EQS8_9BACT</name>
<reference evidence="4 5" key="1">
    <citation type="submission" date="2017-05" db="EMBL/GenBank/DDBJ databases">
        <authorList>
            <person name="Varghese N."/>
            <person name="Submissions S."/>
        </authorList>
    </citation>
    <scope>NUCLEOTIDE SEQUENCE [LARGE SCALE GENOMIC DNA]</scope>
    <source>
        <strain evidence="4 5">DSM 21194</strain>
    </source>
</reference>
<evidence type="ECO:0000256" key="2">
    <source>
        <dbReference type="ARBA" id="ARBA00023002"/>
    </source>
</evidence>
<dbReference type="AlphaFoldDB" id="A0A521EQS8"/>
<dbReference type="Pfam" id="PF00106">
    <property type="entry name" value="adh_short"/>
    <property type="match status" value="1"/>
</dbReference>
<keyword evidence="2" id="KW-0560">Oxidoreductase</keyword>
<dbReference type="PANTHER" id="PTHR44196">
    <property type="entry name" value="DEHYDROGENASE/REDUCTASE SDR FAMILY MEMBER 7B"/>
    <property type="match status" value="1"/>
</dbReference>
<evidence type="ECO:0000256" key="1">
    <source>
        <dbReference type="ARBA" id="ARBA00006484"/>
    </source>
</evidence>
<dbReference type="GO" id="GO:0016616">
    <property type="term" value="F:oxidoreductase activity, acting on the CH-OH group of donors, NAD or NADP as acceptor"/>
    <property type="evidence" value="ECO:0007669"/>
    <property type="project" value="UniProtKB-ARBA"/>
</dbReference>
<protein>
    <submittedName>
        <fullName evidence="4">NADP-dependent 3-hydroxy acid dehydrogenase YdfG</fullName>
    </submittedName>
</protein>
<dbReference type="PANTHER" id="PTHR44196:SF1">
    <property type="entry name" value="DEHYDROGENASE_REDUCTASE SDR FAMILY MEMBER 7B"/>
    <property type="match status" value="1"/>
</dbReference>